<dbReference type="AlphaFoldDB" id="A0A8J3VE88"/>
<dbReference type="Gene3D" id="1.10.10.10">
    <property type="entry name" value="Winged helix-like DNA-binding domain superfamily/Winged helix DNA-binding domain"/>
    <property type="match status" value="1"/>
</dbReference>
<dbReference type="InterPro" id="IPR051011">
    <property type="entry name" value="Metal_resp_trans_reg"/>
</dbReference>
<keyword evidence="3" id="KW-0804">Transcription</keyword>
<feature type="domain" description="HTH arsR-type" evidence="4">
    <location>
        <begin position="255"/>
        <end position="332"/>
    </location>
</feature>
<dbReference type="Pfam" id="PF12840">
    <property type="entry name" value="HTH_20"/>
    <property type="match status" value="1"/>
</dbReference>
<dbReference type="InterPro" id="IPR011991">
    <property type="entry name" value="ArsR-like_HTH"/>
</dbReference>
<dbReference type="PANTHER" id="PTHR43132:SF8">
    <property type="entry name" value="HTH-TYPE TRANSCRIPTIONAL REGULATOR KMTR"/>
    <property type="match status" value="1"/>
</dbReference>
<dbReference type="SMART" id="SM00418">
    <property type="entry name" value="HTH_ARSR"/>
    <property type="match status" value="1"/>
</dbReference>
<name>A0A8J3VE88_9ACTN</name>
<dbReference type="CDD" id="cd00090">
    <property type="entry name" value="HTH_ARSR"/>
    <property type="match status" value="1"/>
</dbReference>
<dbReference type="EMBL" id="BONY01000007">
    <property type="protein sequence ID" value="GIH03325.1"/>
    <property type="molecule type" value="Genomic_DNA"/>
</dbReference>
<protein>
    <submittedName>
        <fullName evidence="5">Transcriptional regulator</fullName>
    </submittedName>
</protein>
<dbReference type="InterPro" id="IPR036388">
    <property type="entry name" value="WH-like_DNA-bd_sf"/>
</dbReference>
<evidence type="ECO:0000259" key="4">
    <source>
        <dbReference type="SMART" id="SM00418"/>
    </source>
</evidence>
<evidence type="ECO:0000256" key="1">
    <source>
        <dbReference type="ARBA" id="ARBA00023015"/>
    </source>
</evidence>
<keyword evidence="6" id="KW-1185">Reference proteome</keyword>
<proteinExistence type="predicted"/>
<gene>
    <name evidence="5" type="ORF">Rhe02_13920</name>
</gene>
<evidence type="ECO:0000313" key="6">
    <source>
        <dbReference type="Proteomes" id="UP000612899"/>
    </source>
</evidence>
<dbReference type="RefSeq" id="WP_203907247.1">
    <property type="nucleotide sequence ID" value="NZ_BONY01000007.1"/>
</dbReference>
<dbReference type="InterPro" id="IPR036390">
    <property type="entry name" value="WH_DNA-bd_sf"/>
</dbReference>
<evidence type="ECO:0000256" key="2">
    <source>
        <dbReference type="ARBA" id="ARBA00023125"/>
    </source>
</evidence>
<dbReference type="SUPFAM" id="SSF46785">
    <property type="entry name" value="Winged helix' DNA-binding domain"/>
    <property type="match status" value="1"/>
</dbReference>
<accession>A0A8J3VE88</accession>
<sequence>MLTISFTSVDLMKTRLASAPDPMWELTLSLHRLRSPGPQIFQEWRRSTLSRLQHPSGMQSLQLLLELVPVTGYFPDFLTPAEAEQGFEAGVQAILSTPVQRLGADMEILAQQRKLPAWAGQLARGEPELLERLGLALRDYHAAAIAPFQTEIRASVHIDRSRRARSLTTGGYEQMLAGMRPALRWTDSAIEADYPHRHVCELDGRGLVMVPSFFCWGRPIALKNTELPPVLVFPIEGDARYLALGKAIRENASSRSLAALLGKTRAAVLETIADGCTTGEIARRLDVSLATASEHATVLRRAGLVVSVRDGNSMLHALTPVATALLDSSAQGLPAM</sequence>
<comment type="caution">
    <text evidence="5">The sequence shown here is derived from an EMBL/GenBank/DDBJ whole genome shotgun (WGS) entry which is preliminary data.</text>
</comment>
<evidence type="ECO:0000256" key="3">
    <source>
        <dbReference type="ARBA" id="ARBA00023163"/>
    </source>
</evidence>
<dbReference type="PANTHER" id="PTHR43132">
    <property type="entry name" value="ARSENICAL RESISTANCE OPERON REPRESSOR ARSR-RELATED"/>
    <property type="match status" value="1"/>
</dbReference>
<reference evidence="5" key="1">
    <citation type="submission" date="2021-01" db="EMBL/GenBank/DDBJ databases">
        <title>Whole genome shotgun sequence of Rhizocola hellebori NBRC 109834.</title>
        <authorList>
            <person name="Komaki H."/>
            <person name="Tamura T."/>
        </authorList>
    </citation>
    <scope>NUCLEOTIDE SEQUENCE</scope>
    <source>
        <strain evidence="5">NBRC 109834</strain>
    </source>
</reference>
<evidence type="ECO:0000313" key="5">
    <source>
        <dbReference type="EMBL" id="GIH03325.1"/>
    </source>
</evidence>
<keyword evidence="1" id="KW-0805">Transcription regulation</keyword>
<keyword evidence="2" id="KW-0238">DNA-binding</keyword>
<dbReference type="InterPro" id="IPR001845">
    <property type="entry name" value="HTH_ArsR_DNA-bd_dom"/>
</dbReference>
<dbReference type="GO" id="GO:0003677">
    <property type="term" value="F:DNA binding"/>
    <property type="evidence" value="ECO:0007669"/>
    <property type="project" value="UniProtKB-KW"/>
</dbReference>
<organism evidence="5 6">
    <name type="scientific">Rhizocola hellebori</name>
    <dbReference type="NCBI Taxonomy" id="1392758"/>
    <lineage>
        <taxon>Bacteria</taxon>
        <taxon>Bacillati</taxon>
        <taxon>Actinomycetota</taxon>
        <taxon>Actinomycetes</taxon>
        <taxon>Micromonosporales</taxon>
        <taxon>Micromonosporaceae</taxon>
        <taxon>Rhizocola</taxon>
    </lineage>
</organism>
<dbReference type="Proteomes" id="UP000612899">
    <property type="component" value="Unassembled WGS sequence"/>
</dbReference>
<dbReference type="GO" id="GO:0003700">
    <property type="term" value="F:DNA-binding transcription factor activity"/>
    <property type="evidence" value="ECO:0007669"/>
    <property type="project" value="InterPro"/>
</dbReference>